<dbReference type="InterPro" id="IPR044726">
    <property type="entry name" value="ABCC_6TM_D2"/>
</dbReference>
<dbReference type="CDD" id="cd18579">
    <property type="entry name" value="ABC_6TM_ABCC_D1"/>
    <property type="match status" value="1"/>
</dbReference>
<dbReference type="SUPFAM" id="SSF52540">
    <property type="entry name" value="P-loop containing nucleoside triphosphate hydrolases"/>
    <property type="match status" value="2"/>
</dbReference>
<dbReference type="Pfam" id="PF00005">
    <property type="entry name" value="ABC_tran"/>
    <property type="match status" value="2"/>
</dbReference>
<evidence type="ECO:0000256" key="6">
    <source>
        <dbReference type="ARBA" id="ARBA00022989"/>
    </source>
</evidence>
<dbReference type="PROSITE" id="PS50929">
    <property type="entry name" value="ABC_TM1F"/>
    <property type="match status" value="2"/>
</dbReference>
<feature type="transmembrane region" description="Helical" evidence="10">
    <location>
        <begin position="1084"/>
        <end position="1107"/>
    </location>
</feature>
<dbReference type="PROSITE" id="PS00211">
    <property type="entry name" value="ABC_TRANSPORTER_1"/>
    <property type="match status" value="2"/>
</dbReference>
<dbReference type="PROSITE" id="PS50893">
    <property type="entry name" value="ABC_TRANSPORTER_2"/>
    <property type="match status" value="2"/>
</dbReference>
<evidence type="ECO:0000256" key="5">
    <source>
        <dbReference type="ARBA" id="ARBA00022840"/>
    </source>
</evidence>
<feature type="transmembrane region" description="Helical" evidence="10">
    <location>
        <begin position="129"/>
        <end position="147"/>
    </location>
</feature>
<dbReference type="CDD" id="cd18580">
    <property type="entry name" value="ABC_6TM_ABCC_D2"/>
    <property type="match status" value="1"/>
</dbReference>
<comment type="subcellular location">
    <subcellularLocation>
        <location evidence="1">Membrane</location>
        <topology evidence="1">Multi-pass membrane protein</topology>
    </subcellularLocation>
</comment>
<feature type="transmembrane region" description="Helical" evidence="10">
    <location>
        <begin position="1000"/>
        <end position="1020"/>
    </location>
</feature>
<keyword evidence="5" id="KW-0067">ATP-binding</keyword>
<evidence type="ECO:0000313" key="14">
    <source>
        <dbReference type="Proteomes" id="UP001385951"/>
    </source>
</evidence>
<dbReference type="InterPro" id="IPR003439">
    <property type="entry name" value="ABC_transporter-like_ATP-bd"/>
</dbReference>
<keyword evidence="6 10" id="KW-1133">Transmembrane helix</keyword>
<proteinExistence type="predicted"/>
<dbReference type="InterPro" id="IPR017871">
    <property type="entry name" value="ABC_transporter-like_CS"/>
</dbReference>
<feature type="transmembrane region" description="Helical" evidence="10">
    <location>
        <begin position="897"/>
        <end position="921"/>
    </location>
</feature>
<feature type="domain" description="ABC transmembrane type-1" evidence="12">
    <location>
        <begin position="274"/>
        <end position="551"/>
    </location>
</feature>
<dbReference type="SMART" id="SM00382">
    <property type="entry name" value="AAA"/>
    <property type="match status" value="2"/>
</dbReference>
<organism evidence="13 14">
    <name type="scientific">Cerrena zonata</name>
    <dbReference type="NCBI Taxonomy" id="2478898"/>
    <lineage>
        <taxon>Eukaryota</taxon>
        <taxon>Fungi</taxon>
        <taxon>Dikarya</taxon>
        <taxon>Basidiomycota</taxon>
        <taxon>Agaricomycotina</taxon>
        <taxon>Agaricomycetes</taxon>
        <taxon>Polyporales</taxon>
        <taxon>Cerrenaceae</taxon>
        <taxon>Cerrena</taxon>
    </lineage>
</organism>
<evidence type="ECO:0000259" key="11">
    <source>
        <dbReference type="PROSITE" id="PS50893"/>
    </source>
</evidence>
<accession>A0AAW0GIM1</accession>
<evidence type="ECO:0000256" key="3">
    <source>
        <dbReference type="ARBA" id="ARBA00022692"/>
    </source>
</evidence>
<feature type="transmembrane region" description="Helical" evidence="10">
    <location>
        <begin position="1113"/>
        <end position="1134"/>
    </location>
</feature>
<keyword evidence="2" id="KW-0813">Transport</keyword>
<feature type="transmembrane region" description="Helical" evidence="10">
    <location>
        <begin position="380"/>
        <end position="400"/>
    </location>
</feature>
<evidence type="ECO:0000259" key="12">
    <source>
        <dbReference type="PROSITE" id="PS50929"/>
    </source>
</evidence>
<keyword evidence="7 10" id="KW-0472">Membrane</keyword>
<keyword evidence="4" id="KW-0547">Nucleotide-binding</keyword>
<sequence length="1430" mass="156533">MSVCPQDNSFGPSSSCRGLDFTMYFEQTVLSFTPDVVFTVFACLRLAYLWSQTTKLARIGTIHLAAKSIALAFVLGTNIAILTFAVDIGRRGNVFVWVTSSVLQLLSSLLLIVLVIIEHFRSMTPSTLAVCYALIKCIFQAAVLRTYVKIGSESDARVLVILTTVSIASYFTLICIEIFEKRRLLRNKSLPTVSTTNVLSRLLCFWLLPLLLSGGRKSLTIDDCGEIPEEFSSKVAGDALYNALGKTSKTPSYLLKASFRAFGLAFLAPVLPRIILLLATFAQPLLVKQTISFISDPNRPLSQGWALVGGFVCVYAIIVFATSLYWEKVYNFTIQYRGALVNNVYKKSLTLSSNKSRIMGSAASTHISVDVERICQGMEFLNEIWASTLSVGLAIAILYSQATWPAFFPVVVTLGLMLIASIAGRQTGKHQTAWLAATDERVKYLSSIIHKMLPIKLSHYEKVVASRAAEYRARELHKASHFYNFIALMGGLSNVTGALCIFSVLGPYTALAASGHGSILDPDRLFTIVTTVNLLSAPLNDLGQAMPVIFAAYASIKRIQSFLLLEDQTDPDSVGEDHGAVEKPLGNSLTAIKMENASFGWTAEGEPFLHDVTLNLQIGQLHVCVGSVASGKSLLLLSILGETSKMGGEYIPPCDRIAYLPQDTFIMPGTIRQNITFGLPFEEGRYHKILDGCALFPDLARMRAGDQTLLGEKGVRLSGGQKQRIALARALYADAPWTILDDPLNAVDAKTEMQIFTCLFGKSGILTDKSVLLVTHNVQYLSSAQNVIVLDAGYIKYQGPPSNYEFSSDIITSNSVTPVESTSPDTKEEKEDMTEEEEDETPLQKSSQGLIPYAFYSRMSTWPQVSLVLISIFLVAIGEIGLQFFLRSWSTSNGKDIGTWIGGYAGITVAFLVCINFMVFLTARTITRFSGINIHRAELSGLLATAPAYFMKTSAGRIINRLSQDILITDLEFPFALLNSVWYIDVTIGTMILIVIPTPFLLLVLVPIGVLYGVVLTFYVKTSKQLQHLEAASKSPIYSMFSTTMSGIESIRSLHVQSFFQEQSDVHLDRSQKPFFFRFAGLRFLQTTLSVVTFIVAISLSSLAVGLRDTVDPAFLGLALSGLTSLSPVLGYLVKYLASVENGTVSVSRIYEIATLPAEPDVVETAELPDDWPRDGAISFENVELRYNEDQPPAVHSVSFSIAAGQKVGICGRSGSGKSSLILALLRALDSSQVSGRISVDGIDTQTLPLSVLREAFSFVAQDPFLWHATIRENLDPEGVKSDKELWEVLDRVGMHDCVSGQPDKLDTVLEDGGSLSKGQRQLLCLARVLLRRRKIVILDEAGSSLDHETAEKMREIIRTELSGCTVLAIAHQLSTIVDFDRIFVMEDGAIVESGSPDKLLSQRDSRFASLAADQGITRSDSIETTNQAG</sequence>
<dbReference type="FunFam" id="3.40.50.300:FF:000838">
    <property type="entry name" value="ABC multidrug transporter (Eurofung)"/>
    <property type="match status" value="1"/>
</dbReference>
<name>A0AAW0GIM1_9APHY</name>
<feature type="transmembrane region" description="Helical" evidence="10">
    <location>
        <begin position="159"/>
        <end position="179"/>
    </location>
</feature>
<dbReference type="InterPro" id="IPR044746">
    <property type="entry name" value="ABCC_6TM_D1"/>
</dbReference>
<reference evidence="13 14" key="1">
    <citation type="submission" date="2022-09" db="EMBL/GenBank/DDBJ databases">
        <authorList>
            <person name="Palmer J.M."/>
        </authorList>
    </citation>
    <scope>NUCLEOTIDE SEQUENCE [LARGE SCALE GENOMIC DNA]</scope>
    <source>
        <strain evidence="13 14">DSM 7382</strain>
    </source>
</reference>
<dbReference type="Proteomes" id="UP001385951">
    <property type="component" value="Unassembled WGS sequence"/>
</dbReference>
<dbReference type="GO" id="GO:0016020">
    <property type="term" value="C:membrane"/>
    <property type="evidence" value="ECO:0007669"/>
    <property type="project" value="UniProtKB-SubCell"/>
</dbReference>
<dbReference type="InterPro" id="IPR003593">
    <property type="entry name" value="AAA+_ATPase"/>
</dbReference>
<evidence type="ECO:0000256" key="10">
    <source>
        <dbReference type="SAM" id="Phobius"/>
    </source>
</evidence>
<evidence type="ECO:0000313" key="13">
    <source>
        <dbReference type="EMBL" id="KAK7691634.1"/>
    </source>
</evidence>
<dbReference type="CDD" id="cd03250">
    <property type="entry name" value="ABCC_MRP_domain1"/>
    <property type="match status" value="1"/>
</dbReference>
<dbReference type="InterPro" id="IPR036640">
    <property type="entry name" value="ABC1_TM_sf"/>
</dbReference>
<evidence type="ECO:0000256" key="2">
    <source>
        <dbReference type="ARBA" id="ARBA00022448"/>
    </source>
</evidence>
<dbReference type="GO" id="GO:0005524">
    <property type="term" value="F:ATP binding"/>
    <property type="evidence" value="ECO:0007669"/>
    <property type="project" value="UniProtKB-KW"/>
</dbReference>
<feature type="transmembrane region" description="Helical" evidence="10">
    <location>
        <begin position="69"/>
        <end position="88"/>
    </location>
</feature>
<dbReference type="InterPro" id="IPR050173">
    <property type="entry name" value="ABC_transporter_C-like"/>
</dbReference>
<keyword evidence="3 10" id="KW-0812">Transmembrane</keyword>
<feature type="transmembrane region" description="Helical" evidence="10">
    <location>
        <begin position="29"/>
        <end position="48"/>
    </location>
</feature>
<feature type="transmembrane region" description="Helical" evidence="10">
    <location>
        <begin position="865"/>
        <end position="885"/>
    </location>
</feature>
<feature type="transmembrane region" description="Helical" evidence="10">
    <location>
        <begin position="305"/>
        <end position="326"/>
    </location>
</feature>
<feature type="transmembrane region" description="Helical" evidence="10">
    <location>
        <begin position="94"/>
        <end position="117"/>
    </location>
</feature>
<feature type="transmembrane region" description="Helical" evidence="10">
    <location>
        <begin position="406"/>
        <end position="424"/>
    </location>
</feature>
<feature type="domain" description="ABC transporter" evidence="11">
    <location>
        <begin position="592"/>
        <end position="817"/>
    </location>
</feature>
<dbReference type="GO" id="GO:0016887">
    <property type="term" value="F:ATP hydrolysis activity"/>
    <property type="evidence" value="ECO:0007669"/>
    <property type="project" value="InterPro"/>
</dbReference>
<dbReference type="SUPFAM" id="SSF90123">
    <property type="entry name" value="ABC transporter transmembrane region"/>
    <property type="match status" value="2"/>
</dbReference>
<comment type="caution">
    <text evidence="13">The sequence shown here is derived from an EMBL/GenBank/DDBJ whole genome shotgun (WGS) entry which is preliminary data.</text>
</comment>
<dbReference type="EMBL" id="JASBNA010000005">
    <property type="protein sequence ID" value="KAK7691634.1"/>
    <property type="molecule type" value="Genomic_DNA"/>
</dbReference>
<dbReference type="Pfam" id="PF24357">
    <property type="entry name" value="TMD0_ABC"/>
    <property type="match status" value="1"/>
</dbReference>
<dbReference type="Gene3D" id="3.40.50.300">
    <property type="entry name" value="P-loop containing nucleotide triphosphate hydrolases"/>
    <property type="match status" value="2"/>
</dbReference>
<feature type="domain" description="ABC transmembrane type-1" evidence="12">
    <location>
        <begin position="867"/>
        <end position="1142"/>
    </location>
</feature>
<feature type="domain" description="ABC transporter" evidence="11">
    <location>
        <begin position="1178"/>
        <end position="1413"/>
    </location>
</feature>
<dbReference type="InterPro" id="IPR056227">
    <property type="entry name" value="TMD0_ABC"/>
</dbReference>
<evidence type="ECO:0000256" key="9">
    <source>
        <dbReference type="SAM" id="MobiDB-lite"/>
    </source>
</evidence>
<feature type="compositionally biased region" description="Acidic residues" evidence="9">
    <location>
        <begin position="831"/>
        <end position="841"/>
    </location>
</feature>
<feature type="transmembrane region" description="Helical" evidence="10">
    <location>
        <begin position="261"/>
        <end position="285"/>
    </location>
</feature>
<feature type="region of interest" description="Disordered" evidence="9">
    <location>
        <begin position="815"/>
        <end position="843"/>
    </location>
</feature>
<dbReference type="PANTHER" id="PTHR24223">
    <property type="entry name" value="ATP-BINDING CASSETTE SUB-FAMILY C"/>
    <property type="match status" value="1"/>
</dbReference>
<evidence type="ECO:0008006" key="15">
    <source>
        <dbReference type="Google" id="ProtNLM"/>
    </source>
</evidence>
<dbReference type="GO" id="GO:0140359">
    <property type="term" value="F:ABC-type transporter activity"/>
    <property type="evidence" value="ECO:0007669"/>
    <property type="project" value="InterPro"/>
</dbReference>
<protein>
    <recommendedName>
        <fullName evidence="15">P-loop containing nucleoside triphosphate hydrolase protein</fullName>
    </recommendedName>
</protein>
<dbReference type="CDD" id="cd03244">
    <property type="entry name" value="ABCC_MRP_domain2"/>
    <property type="match status" value="1"/>
</dbReference>
<dbReference type="Pfam" id="PF00664">
    <property type="entry name" value="ABC_membrane"/>
    <property type="match status" value="2"/>
</dbReference>
<dbReference type="PANTHER" id="PTHR24223:SF399">
    <property type="entry name" value="ABC TRANSPORTER ATNG"/>
    <property type="match status" value="1"/>
</dbReference>
<dbReference type="InterPro" id="IPR027417">
    <property type="entry name" value="P-loop_NTPase"/>
</dbReference>
<keyword evidence="8" id="KW-0325">Glycoprotein</keyword>
<feature type="compositionally biased region" description="Polar residues" evidence="9">
    <location>
        <begin position="815"/>
        <end position="824"/>
    </location>
</feature>
<evidence type="ECO:0000256" key="8">
    <source>
        <dbReference type="ARBA" id="ARBA00023180"/>
    </source>
</evidence>
<gene>
    <name evidence="13" type="ORF">QCA50_005033</name>
</gene>
<evidence type="ECO:0000256" key="7">
    <source>
        <dbReference type="ARBA" id="ARBA00023136"/>
    </source>
</evidence>
<evidence type="ECO:0000256" key="1">
    <source>
        <dbReference type="ARBA" id="ARBA00004141"/>
    </source>
</evidence>
<dbReference type="Gene3D" id="1.20.1560.10">
    <property type="entry name" value="ABC transporter type 1, transmembrane domain"/>
    <property type="match status" value="2"/>
</dbReference>
<evidence type="ECO:0000256" key="4">
    <source>
        <dbReference type="ARBA" id="ARBA00022741"/>
    </source>
</evidence>
<feature type="transmembrane region" description="Helical" evidence="10">
    <location>
        <begin position="482"/>
        <end position="505"/>
    </location>
</feature>
<dbReference type="InterPro" id="IPR011527">
    <property type="entry name" value="ABC1_TM_dom"/>
</dbReference>
<keyword evidence="14" id="KW-1185">Reference proteome</keyword>